<reference evidence="1 2" key="1">
    <citation type="submission" date="2021-05" db="EMBL/GenBank/DDBJ databases">
        <title>Draft Genome Sequences of Clinical Respiratory Isolates of Mycobacterium goodii Recovered in Ireland.</title>
        <authorList>
            <person name="Flanagan P.R."/>
            <person name="Mok S."/>
            <person name="Roycroft E."/>
            <person name="Rogers T.R."/>
            <person name="Fitzgibbon M."/>
        </authorList>
    </citation>
    <scope>NUCLEOTIDE SEQUENCE [LARGE SCALE GENOMIC DNA]</scope>
    <source>
        <strain evidence="1 2">14IE55</strain>
    </source>
</reference>
<sequence>MGEFDRARVDADALRAAANGYDAVAQTVDTIVRTALNRPVFDGAVAGRMHVAQGNAVRDALDDIIGAMRRWATSADDIAHVLRGSADRYGFADEYAASRVGG</sequence>
<dbReference type="InterPro" id="IPR022536">
    <property type="entry name" value="EspC"/>
</dbReference>
<organism evidence="1 2">
    <name type="scientific">Mycolicibacterium goodii</name>
    <name type="common">Mycobacterium goodii</name>
    <dbReference type="NCBI Taxonomy" id="134601"/>
    <lineage>
        <taxon>Bacteria</taxon>
        <taxon>Bacillati</taxon>
        <taxon>Actinomycetota</taxon>
        <taxon>Actinomycetes</taxon>
        <taxon>Mycobacteriales</taxon>
        <taxon>Mycobacteriaceae</taxon>
        <taxon>Mycolicibacterium</taxon>
    </lineage>
</organism>
<comment type="caution">
    <text evidence="1">The sequence shown here is derived from an EMBL/GenBank/DDBJ whole genome shotgun (WGS) entry which is preliminary data.</text>
</comment>
<name>A0ABS6HIS0_MYCGD</name>
<dbReference type="Proteomes" id="UP000696413">
    <property type="component" value="Unassembled WGS sequence"/>
</dbReference>
<dbReference type="EMBL" id="JAHBOM010000002">
    <property type="protein sequence ID" value="MBU8821815.1"/>
    <property type="molecule type" value="Genomic_DNA"/>
</dbReference>
<dbReference type="RefSeq" id="WP_214394236.1">
    <property type="nucleotide sequence ID" value="NZ_JAHBOL010000008.1"/>
</dbReference>
<proteinExistence type="predicted"/>
<evidence type="ECO:0000313" key="2">
    <source>
        <dbReference type="Proteomes" id="UP000696413"/>
    </source>
</evidence>
<dbReference type="Gene3D" id="1.10.287.1060">
    <property type="entry name" value="ESAT-6-like"/>
    <property type="match status" value="1"/>
</dbReference>
<evidence type="ECO:0000313" key="1">
    <source>
        <dbReference type="EMBL" id="MBU8821815.1"/>
    </source>
</evidence>
<gene>
    <name evidence="1" type="ORF">KL859_02880</name>
</gene>
<keyword evidence="2" id="KW-1185">Reference proteome</keyword>
<dbReference type="Pfam" id="PF10824">
    <property type="entry name" value="T7SS_ESX_EspC"/>
    <property type="match status" value="1"/>
</dbReference>
<protein>
    <submittedName>
        <fullName evidence="1">ESX-1 secretion-associated protein</fullName>
    </submittedName>
</protein>
<accession>A0ABS6HIS0</accession>